<dbReference type="RefSeq" id="WP_190930836.1">
    <property type="nucleotide sequence ID" value="NZ_JACXJA010000038.1"/>
</dbReference>
<feature type="transmembrane region" description="Helical" evidence="5">
    <location>
        <begin position="67"/>
        <end position="87"/>
    </location>
</feature>
<evidence type="ECO:0000256" key="3">
    <source>
        <dbReference type="ARBA" id="ARBA00022989"/>
    </source>
</evidence>
<comment type="subcellular location">
    <subcellularLocation>
        <location evidence="1">Membrane</location>
        <topology evidence="1">Multi-pass membrane protein</topology>
    </subcellularLocation>
</comment>
<dbReference type="EMBL" id="JACXJA010000038">
    <property type="protein sequence ID" value="MBD2865220.1"/>
    <property type="molecule type" value="Genomic_DNA"/>
</dbReference>
<proteinExistence type="predicted"/>
<name>A0A927H1X7_9BACL</name>
<dbReference type="GO" id="GO:0016020">
    <property type="term" value="C:membrane"/>
    <property type="evidence" value="ECO:0007669"/>
    <property type="project" value="UniProtKB-SubCell"/>
</dbReference>
<evidence type="ECO:0000313" key="7">
    <source>
        <dbReference type="Proteomes" id="UP000639396"/>
    </source>
</evidence>
<dbReference type="Proteomes" id="UP000639396">
    <property type="component" value="Unassembled WGS sequence"/>
</dbReference>
<evidence type="ECO:0000256" key="4">
    <source>
        <dbReference type="ARBA" id="ARBA00023136"/>
    </source>
</evidence>
<reference evidence="6" key="1">
    <citation type="submission" date="2020-09" db="EMBL/GenBank/DDBJ databases">
        <title>A novel bacterium of genus Paenibacillus, isolated from South China Sea.</title>
        <authorList>
            <person name="Huang H."/>
            <person name="Mo K."/>
            <person name="Hu Y."/>
        </authorList>
    </citation>
    <scope>NUCLEOTIDE SEQUENCE</scope>
    <source>
        <strain evidence="6">IB182363</strain>
    </source>
</reference>
<dbReference type="InterPro" id="IPR032808">
    <property type="entry name" value="DoxX"/>
</dbReference>
<feature type="transmembrane region" description="Helical" evidence="5">
    <location>
        <begin position="6"/>
        <end position="27"/>
    </location>
</feature>
<comment type="caution">
    <text evidence="6">The sequence shown here is derived from an EMBL/GenBank/DDBJ whole genome shotgun (WGS) entry which is preliminary data.</text>
</comment>
<dbReference type="AlphaFoldDB" id="A0A927H1X7"/>
<protein>
    <submittedName>
        <fullName evidence="6">DoxX family protein</fullName>
    </submittedName>
</protein>
<keyword evidence="3 5" id="KW-1133">Transmembrane helix</keyword>
<organism evidence="6 7">
    <name type="scientific">Paenibacillus oceani</name>
    <dbReference type="NCBI Taxonomy" id="2772510"/>
    <lineage>
        <taxon>Bacteria</taxon>
        <taxon>Bacillati</taxon>
        <taxon>Bacillota</taxon>
        <taxon>Bacilli</taxon>
        <taxon>Bacillales</taxon>
        <taxon>Paenibacillaceae</taxon>
        <taxon>Paenibacillus</taxon>
    </lineage>
</organism>
<dbReference type="Pfam" id="PF13564">
    <property type="entry name" value="DoxX_2"/>
    <property type="match status" value="1"/>
</dbReference>
<keyword evidence="7" id="KW-1185">Reference proteome</keyword>
<feature type="transmembrane region" description="Helical" evidence="5">
    <location>
        <begin position="94"/>
        <end position="118"/>
    </location>
</feature>
<gene>
    <name evidence="6" type="ORF">IDH45_24870</name>
</gene>
<evidence type="ECO:0000256" key="5">
    <source>
        <dbReference type="SAM" id="Phobius"/>
    </source>
</evidence>
<keyword evidence="4 5" id="KW-0472">Membrane</keyword>
<feature type="transmembrane region" description="Helical" evidence="5">
    <location>
        <begin position="39"/>
        <end position="61"/>
    </location>
</feature>
<evidence type="ECO:0000313" key="6">
    <source>
        <dbReference type="EMBL" id="MBD2865220.1"/>
    </source>
</evidence>
<keyword evidence="2 5" id="KW-0812">Transmembrane</keyword>
<evidence type="ECO:0000256" key="1">
    <source>
        <dbReference type="ARBA" id="ARBA00004141"/>
    </source>
</evidence>
<evidence type="ECO:0000256" key="2">
    <source>
        <dbReference type="ARBA" id="ARBA00022692"/>
    </source>
</evidence>
<accession>A0A927H1X7</accession>
<sequence>MNMIMAGIQIVLGLYVLLGGVIKLLRVPFQVVHWELYQYPMWTMTLVGIVEVLAAAGLIGGLGDRRLAGLAAAVLVVMMAGAIYTHLFQARQPVVTIIPASLCFLLALVVISGSWPWVSGP</sequence>